<dbReference type="SMART" id="SM00450">
    <property type="entry name" value="RHOD"/>
    <property type="match status" value="1"/>
</dbReference>
<dbReference type="PANTHER" id="PTHR43031">
    <property type="entry name" value="FAD-DEPENDENT OXIDOREDUCTASE"/>
    <property type="match status" value="1"/>
</dbReference>
<feature type="domain" description="Rhodanese" evidence="1">
    <location>
        <begin position="16"/>
        <end position="106"/>
    </location>
</feature>
<dbReference type="CDD" id="cd00158">
    <property type="entry name" value="RHOD"/>
    <property type="match status" value="1"/>
</dbReference>
<dbReference type="InterPro" id="IPR050229">
    <property type="entry name" value="GlpE_sulfurtransferase"/>
</dbReference>
<accession>A0A8I1KG30</accession>
<dbReference type="PANTHER" id="PTHR43031:SF1">
    <property type="entry name" value="PYRIDINE NUCLEOTIDE-DISULPHIDE OXIDOREDUCTASE"/>
    <property type="match status" value="1"/>
</dbReference>
<organism evidence="2 3">
    <name type="scientific">Rhodomicrobium udaipurense</name>
    <dbReference type="NCBI Taxonomy" id="1202716"/>
    <lineage>
        <taxon>Bacteria</taxon>
        <taxon>Pseudomonadati</taxon>
        <taxon>Pseudomonadota</taxon>
        <taxon>Alphaproteobacteria</taxon>
        <taxon>Hyphomicrobiales</taxon>
        <taxon>Hyphomicrobiaceae</taxon>
        <taxon>Rhodomicrobium</taxon>
    </lineage>
</organism>
<comment type="caution">
    <text evidence="2">The sequence shown here is derived from an EMBL/GenBank/DDBJ whole genome shotgun (WGS) entry which is preliminary data.</text>
</comment>
<dbReference type="Gene3D" id="3.40.250.10">
    <property type="entry name" value="Rhodanese-like domain"/>
    <property type="match status" value="1"/>
</dbReference>
<gene>
    <name evidence="2" type="ORF">JDN41_01965</name>
</gene>
<evidence type="ECO:0000259" key="1">
    <source>
        <dbReference type="PROSITE" id="PS50206"/>
    </source>
</evidence>
<dbReference type="EMBL" id="JAEMUK010000004">
    <property type="protein sequence ID" value="MBJ7542320.1"/>
    <property type="molecule type" value="Genomic_DNA"/>
</dbReference>
<dbReference type="PROSITE" id="PS50206">
    <property type="entry name" value="RHODANESE_3"/>
    <property type="match status" value="1"/>
</dbReference>
<dbReference type="InterPro" id="IPR001763">
    <property type="entry name" value="Rhodanese-like_dom"/>
</dbReference>
<dbReference type="InterPro" id="IPR036873">
    <property type="entry name" value="Rhodanese-like_dom_sf"/>
</dbReference>
<dbReference type="Proteomes" id="UP000623250">
    <property type="component" value="Unassembled WGS sequence"/>
</dbReference>
<evidence type="ECO:0000313" key="3">
    <source>
        <dbReference type="Proteomes" id="UP000623250"/>
    </source>
</evidence>
<dbReference type="Pfam" id="PF00581">
    <property type="entry name" value="Rhodanese"/>
    <property type="match status" value="1"/>
</dbReference>
<keyword evidence="3" id="KW-1185">Reference proteome</keyword>
<name>A0A8I1KG30_9HYPH</name>
<dbReference type="RefSeq" id="WP_052037596.1">
    <property type="nucleotide sequence ID" value="NZ_JAEMUK010000004.1"/>
</dbReference>
<protein>
    <submittedName>
        <fullName evidence="2">Rhodanese-like domain-containing protein</fullName>
    </submittedName>
</protein>
<proteinExistence type="predicted"/>
<sequence>MPIQPVNAAALNTWLERGDAILVDVREPQEYAAEHVAGATLVPLGTVCCAKLPDYTGKKLVIMCKLGGRGGKACEKLAGELPPRAVVYNLDGGIEAWKKAGLPVERAPRRGFMNWLTGRG</sequence>
<reference evidence="2 3" key="1">
    <citation type="submission" date="2020-12" db="EMBL/GenBank/DDBJ databases">
        <title>Revised draft genomes of Rhodomicrobium vannielii ATCC 17100 and Rhodomicrobium udaipurense JA643.</title>
        <authorList>
            <person name="Conners E.M."/>
            <person name="Davenport E.J."/>
            <person name="Bose A."/>
        </authorList>
    </citation>
    <scope>NUCLEOTIDE SEQUENCE [LARGE SCALE GENOMIC DNA]</scope>
    <source>
        <strain evidence="2 3">JA643</strain>
    </source>
</reference>
<evidence type="ECO:0000313" key="2">
    <source>
        <dbReference type="EMBL" id="MBJ7542320.1"/>
    </source>
</evidence>
<dbReference type="AlphaFoldDB" id="A0A8I1KG30"/>
<dbReference type="SUPFAM" id="SSF52821">
    <property type="entry name" value="Rhodanese/Cell cycle control phosphatase"/>
    <property type="match status" value="1"/>
</dbReference>